<dbReference type="InterPro" id="IPR051470">
    <property type="entry name" value="Thiol:disulfide_interchange"/>
</dbReference>
<dbReference type="SUPFAM" id="SSF52833">
    <property type="entry name" value="Thioredoxin-like"/>
    <property type="match status" value="1"/>
</dbReference>
<comment type="caution">
    <text evidence="3">The sequence shown here is derived from an EMBL/GenBank/DDBJ whole genome shotgun (WGS) entry which is preliminary data.</text>
</comment>
<name>A0A5M6ILT7_9PROT</name>
<keyword evidence="1" id="KW-0574">Periplasm</keyword>
<evidence type="ECO:0000259" key="2">
    <source>
        <dbReference type="Pfam" id="PF13098"/>
    </source>
</evidence>
<gene>
    <name evidence="3" type="ORF">F1189_28700</name>
</gene>
<dbReference type="Proteomes" id="UP000325255">
    <property type="component" value="Unassembled WGS sequence"/>
</dbReference>
<dbReference type="PANTHER" id="PTHR35272">
    <property type="entry name" value="THIOL:DISULFIDE INTERCHANGE PROTEIN DSBC-RELATED"/>
    <property type="match status" value="1"/>
</dbReference>
<evidence type="ECO:0000313" key="3">
    <source>
        <dbReference type="EMBL" id="KAA5608518.1"/>
    </source>
</evidence>
<dbReference type="InterPro" id="IPR036249">
    <property type="entry name" value="Thioredoxin-like_sf"/>
</dbReference>
<proteinExistence type="inferred from homology"/>
<dbReference type="Gene3D" id="3.40.30.10">
    <property type="entry name" value="Glutaredoxin"/>
    <property type="match status" value="1"/>
</dbReference>
<dbReference type="Pfam" id="PF13098">
    <property type="entry name" value="Thioredoxin_2"/>
    <property type="match status" value="1"/>
</dbReference>
<keyword evidence="1" id="KW-0676">Redox-active center</keyword>
<accession>A0A5M6ILT7</accession>
<evidence type="ECO:0000256" key="1">
    <source>
        <dbReference type="RuleBase" id="RU364038"/>
    </source>
</evidence>
<dbReference type="EMBL" id="VWPK01000079">
    <property type="protein sequence ID" value="KAA5608518.1"/>
    <property type="molecule type" value="Genomic_DNA"/>
</dbReference>
<comment type="function">
    <text evidence="1">Required for disulfide bond formation in some periplasmic proteins. Acts by transferring its disulfide bond to other proteins and is reduced in the process.</text>
</comment>
<evidence type="ECO:0000313" key="4">
    <source>
        <dbReference type="Proteomes" id="UP000325255"/>
    </source>
</evidence>
<sequence>MPKAPREELLMAGRSKAAVMVSGRVRHLLLALTMLVVSGGVPSGQAQELSSGQPPVVVSDPFGASPGALNGQMTGRVALNAGDFQAITLAGRSGVYFVSGNGRYVLRGTIHDLWQGRELQTLPEIKAAAETVNFGALAQMVPEFEPFRIGTGQRQVIVFVDPFCPYCERVLRDVAALAQGGTHQFVVMPIALLGPESMRVVRNLHCAQDRDAALKALLTHSFQTPLAENSGCEVAALQKRLIFARLLQIRAVPFLIRDDGVRQEGLPGNLAAWLAEARG</sequence>
<dbReference type="PANTHER" id="PTHR35272:SF3">
    <property type="entry name" value="THIOL:DISULFIDE INTERCHANGE PROTEIN DSBC"/>
    <property type="match status" value="1"/>
</dbReference>
<dbReference type="GO" id="GO:0042597">
    <property type="term" value="C:periplasmic space"/>
    <property type="evidence" value="ECO:0007669"/>
    <property type="project" value="UniProtKB-SubCell"/>
</dbReference>
<dbReference type="CDD" id="cd03020">
    <property type="entry name" value="DsbA_DsbC_DsbG"/>
    <property type="match status" value="1"/>
</dbReference>
<dbReference type="OrthoDB" id="12976at2"/>
<dbReference type="AlphaFoldDB" id="A0A5M6ILT7"/>
<comment type="similarity">
    <text evidence="1">Belongs to the thioredoxin family. DsbC subfamily.</text>
</comment>
<reference evidence="3 4" key="1">
    <citation type="submission" date="2019-09" db="EMBL/GenBank/DDBJ databases">
        <title>Genome sequence of Rhodovastum atsumiense, a diverse member of the Acetobacteraceae family of non-sulfur purple photosynthetic bacteria.</title>
        <authorList>
            <person name="Meyer T."/>
            <person name="Kyndt J."/>
        </authorList>
    </citation>
    <scope>NUCLEOTIDE SEQUENCE [LARGE SCALE GENOMIC DNA]</scope>
    <source>
        <strain evidence="3 4">DSM 21279</strain>
    </source>
</reference>
<keyword evidence="1" id="KW-0732">Signal</keyword>
<organism evidence="3 4">
    <name type="scientific">Rhodovastum atsumiense</name>
    <dbReference type="NCBI Taxonomy" id="504468"/>
    <lineage>
        <taxon>Bacteria</taxon>
        <taxon>Pseudomonadati</taxon>
        <taxon>Pseudomonadota</taxon>
        <taxon>Alphaproteobacteria</taxon>
        <taxon>Acetobacterales</taxon>
        <taxon>Acetobacteraceae</taxon>
        <taxon>Rhodovastum</taxon>
    </lineage>
</organism>
<dbReference type="InterPro" id="IPR012336">
    <property type="entry name" value="Thioredoxin-like_fold"/>
</dbReference>
<dbReference type="InterPro" id="IPR033954">
    <property type="entry name" value="DiS-bond_Isoase_DsbC/G"/>
</dbReference>
<protein>
    <recommendedName>
        <fullName evidence="1">Thiol:disulfide interchange protein</fullName>
    </recommendedName>
</protein>
<feature type="domain" description="Thioredoxin-like fold" evidence="2">
    <location>
        <begin position="150"/>
        <end position="268"/>
    </location>
</feature>
<comment type="subcellular location">
    <subcellularLocation>
        <location evidence="1">Periplasm</location>
    </subcellularLocation>
</comment>
<keyword evidence="4" id="KW-1185">Reference proteome</keyword>